<reference evidence="15" key="1">
    <citation type="submission" date="2016-09" db="EMBL/GenBank/DDBJ databases">
        <title>Genomics of Clostridium taeniosporum, an organism which forms endospores with ribbon-like appendages.</title>
        <authorList>
            <person name="Walker J.R."/>
        </authorList>
    </citation>
    <scope>NUCLEOTIDE SEQUENCE [LARGE SCALE GENOMIC DNA]</scope>
    <source>
        <strain evidence="15">1/k</strain>
    </source>
</reference>
<dbReference type="EMBL" id="CP017253">
    <property type="protein sequence ID" value="AOR24671.1"/>
    <property type="molecule type" value="Genomic_DNA"/>
</dbReference>
<dbReference type="Pfam" id="PF02687">
    <property type="entry name" value="FtsX"/>
    <property type="match status" value="1"/>
</dbReference>
<dbReference type="GO" id="GO:0005886">
    <property type="term" value="C:plasma membrane"/>
    <property type="evidence" value="ECO:0007669"/>
    <property type="project" value="UniProtKB-SubCell"/>
</dbReference>
<dbReference type="PANTHER" id="PTHR47755:SF1">
    <property type="entry name" value="CELL DIVISION PROTEIN FTSX"/>
    <property type="match status" value="1"/>
</dbReference>
<dbReference type="AlphaFoldDB" id="A0A1D7XMU7"/>
<organism evidence="14 15">
    <name type="scientific">Clostridium taeniosporum</name>
    <dbReference type="NCBI Taxonomy" id="394958"/>
    <lineage>
        <taxon>Bacteria</taxon>
        <taxon>Bacillati</taxon>
        <taxon>Bacillota</taxon>
        <taxon>Clostridia</taxon>
        <taxon>Eubacteriales</taxon>
        <taxon>Clostridiaceae</taxon>
        <taxon>Clostridium</taxon>
    </lineage>
</organism>
<keyword evidence="4 10" id="KW-1003">Cell membrane</keyword>
<evidence type="ECO:0000256" key="2">
    <source>
        <dbReference type="ARBA" id="ARBA00007379"/>
    </source>
</evidence>
<evidence type="ECO:0000313" key="15">
    <source>
        <dbReference type="Proteomes" id="UP000094652"/>
    </source>
</evidence>
<comment type="similarity">
    <text evidence="2 10">Belongs to the ABC-4 integral membrane protein family. FtsX subfamily.</text>
</comment>
<keyword evidence="8 10" id="KW-0472">Membrane</keyword>
<dbReference type="NCBIfam" id="NF038347">
    <property type="entry name" value="FtsX_Gpos"/>
    <property type="match status" value="1"/>
</dbReference>
<comment type="subcellular location">
    <subcellularLocation>
        <location evidence="1">Cell membrane</location>
        <topology evidence="1">Multi-pass membrane protein</topology>
    </subcellularLocation>
</comment>
<evidence type="ECO:0000256" key="8">
    <source>
        <dbReference type="ARBA" id="ARBA00023136"/>
    </source>
</evidence>
<dbReference type="RefSeq" id="WP_069680796.1">
    <property type="nucleotide sequence ID" value="NZ_CP017253.2"/>
</dbReference>
<keyword evidence="15" id="KW-1185">Reference proteome</keyword>
<feature type="transmembrane region" description="Helical" evidence="11">
    <location>
        <begin position="172"/>
        <end position="192"/>
    </location>
</feature>
<evidence type="ECO:0000313" key="14">
    <source>
        <dbReference type="EMBL" id="AOR24671.1"/>
    </source>
</evidence>
<evidence type="ECO:0000259" key="13">
    <source>
        <dbReference type="Pfam" id="PF18075"/>
    </source>
</evidence>
<dbReference type="Gene3D" id="3.30.70.3040">
    <property type="match status" value="1"/>
</dbReference>
<evidence type="ECO:0000259" key="12">
    <source>
        <dbReference type="Pfam" id="PF02687"/>
    </source>
</evidence>
<dbReference type="STRING" id="394958.BGI42_13375"/>
<dbReference type="OrthoDB" id="9812531at2"/>
<keyword evidence="5 10" id="KW-0132">Cell division</keyword>
<evidence type="ECO:0000256" key="5">
    <source>
        <dbReference type="ARBA" id="ARBA00022618"/>
    </source>
</evidence>
<keyword evidence="9 10" id="KW-0131">Cell cycle</keyword>
<dbReference type="InterPro" id="IPR004513">
    <property type="entry name" value="FtsX"/>
</dbReference>
<evidence type="ECO:0000256" key="10">
    <source>
        <dbReference type="PIRNR" id="PIRNR003097"/>
    </source>
</evidence>
<feature type="transmembrane region" description="Helical" evidence="11">
    <location>
        <begin position="267"/>
        <end position="292"/>
    </location>
</feature>
<evidence type="ECO:0000256" key="4">
    <source>
        <dbReference type="ARBA" id="ARBA00022475"/>
    </source>
</evidence>
<dbReference type="InterPro" id="IPR058204">
    <property type="entry name" value="FtsX_firmicutes-type"/>
</dbReference>
<evidence type="ECO:0000256" key="11">
    <source>
        <dbReference type="SAM" id="Phobius"/>
    </source>
</evidence>
<dbReference type="KEGG" id="ctae:BGI42_13375"/>
<name>A0A1D7XMU7_9CLOT</name>
<proteinExistence type="inferred from homology"/>
<dbReference type="PIRSF" id="PIRSF003097">
    <property type="entry name" value="FtsX"/>
    <property type="match status" value="1"/>
</dbReference>
<sequence length="298" mass="33508">MRINTITYFIKDAFTSLKRNRTISFASILTVLITFFVLGTFILLAGNVNEAINSVKDKVELEVFLKDDIKLIDQREIELKLRELDGVKDVVYKSKEEAYKKVKETTSEHEGLLQGYTLEHNPFPASFTVKLESPEYANNISQALEGFTGIEKIDNQKQKQVVDGIVKFVKGINIVGGALFIILVGVSIFLIMNTTKLTVYSRRREVGIMKFVGATDWFIRWPFIIEGMVIGILGSTLSCVILFFAYKGLFSWISSMMMFVTLVPPMYILKVMLLEFVIGGILVGGIASASALRKFLIV</sequence>
<dbReference type="Pfam" id="PF18075">
    <property type="entry name" value="FtsX_ECD"/>
    <property type="match status" value="1"/>
</dbReference>
<accession>A0A1D7XMU7</accession>
<feature type="transmembrane region" description="Helical" evidence="11">
    <location>
        <begin position="23"/>
        <end position="46"/>
    </location>
</feature>
<feature type="domain" description="ABC3 transporter permease C-terminal" evidence="12">
    <location>
        <begin position="179"/>
        <end position="294"/>
    </location>
</feature>
<keyword evidence="7 11" id="KW-1133">Transmembrane helix</keyword>
<keyword evidence="6 11" id="KW-0812">Transmembrane</keyword>
<evidence type="ECO:0000256" key="3">
    <source>
        <dbReference type="ARBA" id="ARBA00021907"/>
    </source>
</evidence>
<evidence type="ECO:0000256" key="1">
    <source>
        <dbReference type="ARBA" id="ARBA00004651"/>
    </source>
</evidence>
<protein>
    <recommendedName>
        <fullName evidence="3 10">Cell division protein FtsX</fullName>
    </recommendedName>
</protein>
<evidence type="ECO:0000256" key="6">
    <source>
        <dbReference type="ARBA" id="ARBA00022692"/>
    </source>
</evidence>
<dbReference type="GO" id="GO:0051301">
    <property type="term" value="P:cell division"/>
    <property type="evidence" value="ECO:0007669"/>
    <property type="project" value="UniProtKB-KW"/>
</dbReference>
<dbReference type="InterPro" id="IPR040690">
    <property type="entry name" value="FtsX_ECD"/>
</dbReference>
<evidence type="ECO:0000256" key="7">
    <source>
        <dbReference type="ARBA" id="ARBA00022989"/>
    </source>
</evidence>
<dbReference type="InterPro" id="IPR003838">
    <property type="entry name" value="ABC3_permease_C"/>
</dbReference>
<feature type="transmembrane region" description="Helical" evidence="11">
    <location>
        <begin position="223"/>
        <end position="246"/>
    </location>
</feature>
<gene>
    <name evidence="14" type="ORF">BGI42_13375</name>
</gene>
<feature type="domain" description="FtsX extracellular" evidence="13">
    <location>
        <begin position="59"/>
        <end position="153"/>
    </location>
</feature>
<dbReference type="PANTHER" id="PTHR47755">
    <property type="entry name" value="CELL DIVISION PROTEIN FTSX"/>
    <property type="match status" value="1"/>
</dbReference>
<comment type="function">
    <text evidence="10">Part of the ABC transporter FtsEX involved in asymmetric cellular division facilitating the initiation of sporulation.</text>
</comment>
<evidence type="ECO:0000256" key="9">
    <source>
        <dbReference type="ARBA" id="ARBA00023306"/>
    </source>
</evidence>
<dbReference type="Proteomes" id="UP000094652">
    <property type="component" value="Chromosome"/>
</dbReference>